<dbReference type="EMBL" id="CAJZBQ010000043">
    <property type="protein sequence ID" value="CAG9327380.1"/>
    <property type="molecule type" value="Genomic_DNA"/>
</dbReference>
<evidence type="ECO:0000313" key="2">
    <source>
        <dbReference type="Proteomes" id="UP001162131"/>
    </source>
</evidence>
<reference evidence="1" key="1">
    <citation type="submission" date="2021-09" db="EMBL/GenBank/DDBJ databases">
        <authorList>
            <consortium name="AG Swart"/>
            <person name="Singh M."/>
            <person name="Singh A."/>
            <person name="Seah K."/>
            <person name="Emmerich C."/>
        </authorList>
    </citation>
    <scope>NUCLEOTIDE SEQUENCE</scope>
    <source>
        <strain evidence="1">ATCC30299</strain>
    </source>
</reference>
<evidence type="ECO:0000313" key="1">
    <source>
        <dbReference type="EMBL" id="CAG9327380.1"/>
    </source>
</evidence>
<sequence>MEDSFNKQVKLMIDATKCHEEFQAYDNCMSKSKKKSEVKKCKELYKVYQFCITKREDDRLHVSDDWAKFKAKWGHLPNEPSPEVPNKKE</sequence>
<name>A0AAU9JQI9_9CILI</name>
<protein>
    <submittedName>
        <fullName evidence="1">Uncharacterized protein</fullName>
    </submittedName>
</protein>
<proteinExistence type="predicted"/>
<keyword evidence="2" id="KW-1185">Reference proteome</keyword>
<dbReference type="Proteomes" id="UP001162131">
    <property type="component" value="Unassembled WGS sequence"/>
</dbReference>
<accession>A0AAU9JQI9</accession>
<gene>
    <name evidence="1" type="ORF">BSTOLATCC_MIC43419</name>
</gene>
<organism evidence="1 2">
    <name type="scientific">Blepharisma stoltei</name>
    <dbReference type="NCBI Taxonomy" id="1481888"/>
    <lineage>
        <taxon>Eukaryota</taxon>
        <taxon>Sar</taxon>
        <taxon>Alveolata</taxon>
        <taxon>Ciliophora</taxon>
        <taxon>Postciliodesmatophora</taxon>
        <taxon>Heterotrichea</taxon>
        <taxon>Heterotrichida</taxon>
        <taxon>Blepharismidae</taxon>
        <taxon>Blepharisma</taxon>
    </lineage>
</organism>
<comment type="caution">
    <text evidence="1">The sequence shown here is derived from an EMBL/GenBank/DDBJ whole genome shotgun (WGS) entry which is preliminary data.</text>
</comment>
<dbReference type="AlphaFoldDB" id="A0AAU9JQI9"/>